<sequence>MTFLRRLHIRRRPFLSPLLFLVVGIALATYLRTPTVVLVALTAGVLLLPASFLFGRIIGPRGIYLLRRGWIASLLIGTGALSTQLSLERMTASAPENLPMGTSFYVESNPEWRGDKLRMLVRPVTGDTSPSYLLYIRGHERKEAIRRGQVLGINRMYTRSIAQWEKQAPAMGRYLAGRGISGTLHTSRQAITLQPITGERPFSLRKTAMDVSDWLAATLQTLSPALSDSQRSMLETMCLGRYGDDPALRKAFTAAGVAHILAVSGFHVVIILSAIGLLFRALPIPQRWKRAEWLLLLIGGWSYAFVCGLGAPGIRSMVMVTLYIIGKLLGRPADGLNIWAAAAFMTLVTNPFAYYDLGFLLSYAAVASILIFFHPIIGLVPNVRQPVLRLCRDSIGVCLSAQAFTLPLVAHFFGRIGLVFLWVNLPLTLIVSILIPATLLYMIVAALGWSVGILGSLVTLCAQWTEELVTAAAYVAPSFERTWQPSLPVTAAIIVGMVMAGILWRASLRRYE</sequence>
<comment type="caution">
    <text evidence="8">The sequence shown here is derived from an EMBL/GenBank/DDBJ whole genome shotgun (WGS) entry which is preliminary data.</text>
</comment>
<evidence type="ECO:0000256" key="6">
    <source>
        <dbReference type="SAM" id="Phobius"/>
    </source>
</evidence>
<dbReference type="OrthoDB" id="9761531at2"/>
<feature type="transmembrane region" description="Helical" evidence="6">
    <location>
        <begin position="485"/>
        <end position="504"/>
    </location>
</feature>
<dbReference type="GeneID" id="94551153"/>
<dbReference type="GO" id="GO:0005886">
    <property type="term" value="C:plasma membrane"/>
    <property type="evidence" value="ECO:0007669"/>
    <property type="project" value="UniProtKB-SubCell"/>
</dbReference>
<feature type="transmembrane region" description="Helical" evidence="6">
    <location>
        <begin position="301"/>
        <end position="324"/>
    </location>
</feature>
<keyword evidence="9" id="KW-1185">Reference proteome</keyword>
<feature type="transmembrane region" description="Helical" evidence="6">
    <location>
        <begin position="37"/>
        <end position="58"/>
    </location>
</feature>
<dbReference type="InterPro" id="IPR004477">
    <property type="entry name" value="ComEC_N"/>
</dbReference>
<protein>
    <submittedName>
        <fullName evidence="8">Competence protein ComEC</fullName>
    </submittedName>
</protein>
<feature type="transmembrane region" description="Helical" evidence="6">
    <location>
        <begin position="419"/>
        <end position="439"/>
    </location>
</feature>
<dbReference type="Pfam" id="PF03772">
    <property type="entry name" value="Competence"/>
    <property type="match status" value="1"/>
</dbReference>
<keyword evidence="2" id="KW-1003">Cell membrane</keyword>
<evidence type="ECO:0000259" key="7">
    <source>
        <dbReference type="Pfam" id="PF03772"/>
    </source>
</evidence>
<dbReference type="InterPro" id="IPR052159">
    <property type="entry name" value="Competence_DNA_uptake"/>
</dbReference>
<evidence type="ECO:0000256" key="4">
    <source>
        <dbReference type="ARBA" id="ARBA00022989"/>
    </source>
</evidence>
<reference evidence="8 9" key="1">
    <citation type="submission" date="2018-04" db="EMBL/GenBank/DDBJ databases">
        <title>Genomic Encyclopedia of Type Strains, Phase IV (KMG-IV): sequencing the most valuable type-strain genomes for metagenomic binning, comparative biology and taxonomic classification.</title>
        <authorList>
            <person name="Goeker M."/>
        </authorList>
    </citation>
    <scope>NUCLEOTIDE SEQUENCE [LARGE SCALE GENOMIC DNA]</scope>
    <source>
        <strain evidence="8 9">DSM 28520</strain>
    </source>
</reference>
<dbReference type="NCBIfam" id="TIGR00360">
    <property type="entry name" value="ComEC_N-term"/>
    <property type="match status" value="1"/>
</dbReference>
<keyword evidence="5 6" id="KW-0472">Membrane</keyword>
<feature type="transmembrane region" description="Helical" evidence="6">
    <location>
        <begin position="12"/>
        <end position="31"/>
    </location>
</feature>
<dbReference type="PANTHER" id="PTHR30619">
    <property type="entry name" value="DNA INTERNALIZATION/COMPETENCE PROTEIN COMEC/REC2"/>
    <property type="match status" value="1"/>
</dbReference>
<feature type="domain" description="ComEC/Rec2-related protein" evidence="7">
    <location>
        <begin position="245"/>
        <end position="505"/>
    </location>
</feature>
<accession>A0A2U1F994</accession>
<evidence type="ECO:0000313" key="8">
    <source>
        <dbReference type="EMBL" id="PVZ08709.1"/>
    </source>
</evidence>
<feature type="transmembrane region" description="Helical" evidence="6">
    <location>
        <begin position="360"/>
        <end position="383"/>
    </location>
</feature>
<keyword evidence="4 6" id="KW-1133">Transmembrane helix</keyword>
<keyword evidence="3 6" id="KW-0812">Transmembrane</keyword>
<dbReference type="PANTHER" id="PTHR30619:SF1">
    <property type="entry name" value="RECOMBINATION PROTEIN 2"/>
    <property type="match status" value="1"/>
</dbReference>
<evidence type="ECO:0000256" key="2">
    <source>
        <dbReference type="ARBA" id="ARBA00022475"/>
    </source>
</evidence>
<dbReference type="Proteomes" id="UP000245462">
    <property type="component" value="Unassembled WGS sequence"/>
</dbReference>
<feature type="transmembrane region" description="Helical" evidence="6">
    <location>
        <begin position="336"/>
        <end position="354"/>
    </location>
</feature>
<proteinExistence type="predicted"/>
<feature type="transmembrane region" description="Helical" evidence="6">
    <location>
        <begin position="257"/>
        <end position="281"/>
    </location>
</feature>
<organism evidence="8 9">
    <name type="scientific">Porphyromonas loveana</name>
    <dbReference type="NCBI Taxonomy" id="1884669"/>
    <lineage>
        <taxon>Bacteria</taxon>
        <taxon>Pseudomonadati</taxon>
        <taxon>Bacteroidota</taxon>
        <taxon>Bacteroidia</taxon>
        <taxon>Bacteroidales</taxon>
        <taxon>Porphyromonadaceae</taxon>
        <taxon>Porphyromonas</taxon>
    </lineage>
</organism>
<comment type="subcellular location">
    <subcellularLocation>
        <location evidence="1">Cell membrane</location>
        <topology evidence="1">Multi-pass membrane protein</topology>
    </subcellularLocation>
</comment>
<feature type="transmembrane region" description="Helical" evidence="6">
    <location>
        <begin position="395"/>
        <end position="413"/>
    </location>
</feature>
<evidence type="ECO:0000256" key="3">
    <source>
        <dbReference type="ARBA" id="ARBA00022692"/>
    </source>
</evidence>
<evidence type="ECO:0000256" key="1">
    <source>
        <dbReference type="ARBA" id="ARBA00004651"/>
    </source>
</evidence>
<dbReference type="RefSeq" id="WP_116679685.1">
    <property type="nucleotide sequence ID" value="NZ_QEKY01000012.1"/>
</dbReference>
<evidence type="ECO:0000313" key="9">
    <source>
        <dbReference type="Proteomes" id="UP000245462"/>
    </source>
</evidence>
<gene>
    <name evidence="8" type="ORF">C7382_11255</name>
</gene>
<feature type="transmembrane region" description="Helical" evidence="6">
    <location>
        <begin position="446"/>
        <end position="465"/>
    </location>
</feature>
<dbReference type="EMBL" id="QEKY01000012">
    <property type="protein sequence ID" value="PVZ08709.1"/>
    <property type="molecule type" value="Genomic_DNA"/>
</dbReference>
<evidence type="ECO:0000256" key="5">
    <source>
        <dbReference type="ARBA" id="ARBA00023136"/>
    </source>
</evidence>
<name>A0A2U1F994_9PORP</name>
<dbReference type="AlphaFoldDB" id="A0A2U1F994"/>